<dbReference type="InterPro" id="IPR036271">
    <property type="entry name" value="Tet_transcr_reg_TetR-rel_C_sf"/>
</dbReference>
<dbReference type="PANTHER" id="PTHR30055">
    <property type="entry name" value="HTH-TYPE TRANSCRIPTIONAL REGULATOR RUTR"/>
    <property type="match status" value="1"/>
</dbReference>
<evidence type="ECO:0000256" key="4">
    <source>
        <dbReference type="ARBA" id="ARBA00023163"/>
    </source>
</evidence>
<dbReference type="AlphaFoldDB" id="A0A839QFQ1"/>
<evidence type="ECO:0000256" key="1">
    <source>
        <dbReference type="ARBA" id="ARBA00022491"/>
    </source>
</evidence>
<evidence type="ECO:0000256" key="2">
    <source>
        <dbReference type="ARBA" id="ARBA00023015"/>
    </source>
</evidence>
<dbReference type="InterPro" id="IPR001647">
    <property type="entry name" value="HTH_TetR"/>
</dbReference>
<keyword evidence="3 5" id="KW-0238">DNA-binding</keyword>
<evidence type="ECO:0000256" key="5">
    <source>
        <dbReference type="PROSITE-ProRule" id="PRU00335"/>
    </source>
</evidence>
<dbReference type="Pfam" id="PF13977">
    <property type="entry name" value="TetR_C_6"/>
    <property type="match status" value="1"/>
</dbReference>
<dbReference type="Pfam" id="PF00440">
    <property type="entry name" value="TetR_N"/>
    <property type="match status" value="1"/>
</dbReference>
<comment type="caution">
    <text evidence="7">The sequence shown here is derived from an EMBL/GenBank/DDBJ whole genome shotgun (WGS) entry which is preliminary data.</text>
</comment>
<dbReference type="SUPFAM" id="SSF48498">
    <property type="entry name" value="Tetracyclin repressor-like, C-terminal domain"/>
    <property type="match status" value="1"/>
</dbReference>
<dbReference type="GO" id="GO:0003700">
    <property type="term" value="F:DNA-binding transcription factor activity"/>
    <property type="evidence" value="ECO:0007669"/>
    <property type="project" value="TreeGrafter"/>
</dbReference>
<dbReference type="SUPFAM" id="SSF46689">
    <property type="entry name" value="Homeodomain-like"/>
    <property type="match status" value="1"/>
</dbReference>
<dbReference type="PANTHER" id="PTHR30055:SF234">
    <property type="entry name" value="HTH-TYPE TRANSCRIPTIONAL REGULATOR BETI"/>
    <property type="match status" value="1"/>
</dbReference>
<name>A0A839QFQ1_9MICC</name>
<keyword evidence="1" id="KW-0678">Repressor</keyword>
<feature type="DNA-binding region" description="H-T-H motif" evidence="5">
    <location>
        <begin position="30"/>
        <end position="49"/>
    </location>
</feature>
<dbReference type="Proteomes" id="UP000523000">
    <property type="component" value="Unassembled WGS sequence"/>
</dbReference>
<feature type="domain" description="HTH tetR-type" evidence="6">
    <location>
        <begin position="7"/>
        <end position="67"/>
    </location>
</feature>
<organism evidence="7 8">
    <name type="scientific">Paeniglutamicibacter cryotolerans</name>
    <dbReference type="NCBI Taxonomy" id="670079"/>
    <lineage>
        <taxon>Bacteria</taxon>
        <taxon>Bacillati</taxon>
        <taxon>Actinomycetota</taxon>
        <taxon>Actinomycetes</taxon>
        <taxon>Micrococcales</taxon>
        <taxon>Micrococcaceae</taxon>
        <taxon>Paeniglutamicibacter</taxon>
    </lineage>
</organism>
<proteinExistence type="predicted"/>
<dbReference type="InterPro" id="IPR050109">
    <property type="entry name" value="HTH-type_TetR-like_transc_reg"/>
</dbReference>
<dbReference type="EMBL" id="JACHVS010000001">
    <property type="protein sequence ID" value="MBB2994453.1"/>
    <property type="molecule type" value="Genomic_DNA"/>
</dbReference>
<keyword evidence="2" id="KW-0805">Transcription regulation</keyword>
<evidence type="ECO:0000313" key="8">
    <source>
        <dbReference type="Proteomes" id="UP000523000"/>
    </source>
</evidence>
<keyword evidence="8" id="KW-1185">Reference proteome</keyword>
<evidence type="ECO:0000259" key="6">
    <source>
        <dbReference type="PROSITE" id="PS50977"/>
    </source>
</evidence>
<reference evidence="7 8" key="1">
    <citation type="submission" date="2020-08" db="EMBL/GenBank/DDBJ databases">
        <title>Sequencing the genomes of 1000 actinobacteria strains.</title>
        <authorList>
            <person name="Klenk H.-P."/>
        </authorList>
    </citation>
    <scope>NUCLEOTIDE SEQUENCE [LARGE SCALE GENOMIC DNA]</scope>
    <source>
        <strain evidence="7 8">DSM 22826</strain>
    </source>
</reference>
<sequence length="203" mass="22968">MARVSAKDRSLQFVQAAARVIARDGAGAATTRRIAAEAEAPLAALHYCFRSKDELLEEVYRYLSADYARALPPMSPGASIEETITQHAHRIWNRMLAEPHEQVTTLELLLRRYRLDAEEQERALAVNRTMYEGWVKSTAELFRQGAANSAMEEGRDFEIIAWFFVATIDGVSMQHLSDPNEARSARLIEALIDATIHMVHRRD</sequence>
<dbReference type="Gene3D" id="1.10.357.10">
    <property type="entry name" value="Tetracycline Repressor, domain 2"/>
    <property type="match status" value="1"/>
</dbReference>
<dbReference type="RefSeq" id="WP_183509820.1">
    <property type="nucleotide sequence ID" value="NZ_BAABGK010000025.1"/>
</dbReference>
<evidence type="ECO:0000256" key="3">
    <source>
        <dbReference type="ARBA" id="ARBA00023125"/>
    </source>
</evidence>
<evidence type="ECO:0000313" key="7">
    <source>
        <dbReference type="EMBL" id="MBB2994453.1"/>
    </source>
</evidence>
<dbReference type="InterPro" id="IPR039538">
    <property type="entry name" value="BetI_C"/>
</dbReference>
<gene>
    <name evidence="7" type="ORF">E9229_000644</name>
</gene>
<keyword evidence="4" id="KW-0804">Transcription</keyword>
<dbReference type="PROSITE" id="PS50977">
    <property type="entry name" value="HTH_TETR_2"/>
    <property type="match status" value="1"/>
</dbReference>
<dbReference type="InterPro" id="IPR009057">
    <property type="entry name" value="Homeodomain-like_sf"/>
</dbReference>
<accession>A0A839QFQ1</accession>
<dbReference type="GO" id="GO:0000976">
    <property type="term" value="F:transcription cis-regulatory region binding"/>
    <property type="evidence" value="ECO:0007669"/>
    <property type="project" value="TreeGrafter"/>
</dbReference>
<protein>
    <submittedName>
        <fullName evidence="7">AcrR family transcriptional regulator</fullName>
    </submittedName>
</protein>